<protein>
    <recommendedName>
        <fullName evidence="1">GmrSD restriction endonucleases N-terminal domain-containing protein</fullName>
    </recommendedName>
</protein>
<name>U2EFC4_9BACT</name>
<dbReference type="EMBL" id="ANNE01000009">
    <property type="protein sequence ID" value="ERJ22451.1"/>
    <property type="molecule type" value="Genomic_DNA"/>
</dbReference>
<dbReference type="PANTHER" id="PTHR35149">
    <property type="entry name" value="SLL5132 PROTEIN"/>
    <property type="match status" value="1"/>
</dbReference>
<evidence type="ECO:0000313" key="3">
    <source>
        <dbReference type="Proteomes" id="UP000016636"/>
    </source>
</evidence>
<proteinExistence type="predicted"/>
<gene>
    <name evidence="2" type="ORF">UNSW3_428</name>
</gene>
<dbReference type="AlphaFoldDB" id="U2EFC4"/>
<feature type="domain" description="GmrSD restriction endonucleases N-terminal" evidence="1">
    <location>
        <begin position="8"/>
        <end position="213"/>
    </location>
</feature>
<dbReference type="InterPro" id="IPR004919">
    <property type="entry name" value="GmrSD_N"/>
</dbReference>
<dbReference type="PANTHER" id="PTHR35149:SF1">
    <property type="entry name" value="DUF5655 DOMAIN-CONTAINING PROTEIN"/>
    <property type="match status" value="1"/>
</dbReference>
<comment type="caution">
    <text evidence="2">The sequence shown here is derived from an EMBL/GenBank/DDBJ whole genome shotgun (WGS) entry which is preliminary data.</text>
</comment>
<dbReference type="Proteomes" id="UP000016636">
    <property type="component" value="Unassembled WGS sequence"/>
</dbReference>
<organism evidence="2 3">
    <name type="scientific">Campylobacter concisus UNSW3</name>
    <dbReference type="NCBI Taxonomy" id="1242966"/>
    <lineage>
        <taxon>Bacteria</taxon>
        <taxon>Pseudomonadati</taxon>
        <taxon>Campylobacterota</taxon>
        <taxon>Epsilonproteobacteria</taxon>
        <taxon>Campylobacterales</taxon>
        <taxon>Campylobacteraceae</taxon>
        <taxon>Campylobacter</taxon>
    </lineage>
</organism>
<dbReference type="PATRIC" id="fig|1242966.3.peg.1109"/>
<reference evidence="2 3" key="1">
    <citation type="journal article" date="2013" name="BMC Genomics">
        <title>Comparative genomics of Campylobacter concisus isolates reveals genetic diversity and provides insights into disease association.</title>
        <authorList>
            <person name="Deshpande N.P."/>
            <person name="Kaakoush N.O."/>
            <person name="Wilkins M.R."/>
            <person name="Mitchell H.M."/>
        </authorList>
    </citation>
    <scope>NUCLEOTIDE SEQUENCE [LARGE SCALE GENOMIC DNA]</scope>
    <source>
        <strain evidence="2 3">UNSW3</strain>
    </source>
</reference>
<accession>U2EFC4</accession>
<dbReference type="RefSeq" id="WP_021084429.1">
    <property type="nucleotide sequence ID" value="NZ_ANNE01000009.1"/>
</dbReference>
<sequence>MIEQRSVRNIIDEKINFNVPAYQRGYRWDKINVTDLLDDLLEFMQDGSSGKFYCLQPLVVKKNIDTNKYNVIDGQQRLTTIFIILRYLENLLKEENGINEIYAIDYETREGSREFLKEIASKTQEDSNENIDYFYMYQAYKAVENWFEKKISEKKTTKRKMLEIFTNSEDEKYIEFIWYEVENSENDEVKIFARLNSGKIPLTNAELIKALFLNVRNFPKECSKNEIITKQIEISKEWDEIEYTLQDDEFFKFLTKNDYPTRIELLFEILSGVKNTEFDRYAIYRYFSDMAKEGDLSHIWTDIKKIFLTFKFWFKDTTNYHLVGFLVASNISDIKEIYSKAKDETKNDFNIFLKKKIKEKIKIDKIGELSYDDDRDKKSIEKILLLFNIATIINSKGSYTRFSFNEYNGKKWSLEHIHAQNDKGLKDKKAQDAWLENTKKYIDKNTIKKKIDSFIESVENNRFSELQAEILNRFGDKELLNMHGIENLALLSADNNSSLSNGPFVDKRAKIIEMDKNGEFIPICTKNVFLKYYSKELSDVYFWSKDDQKEYKNSIIETLEKFFGRKNDEI</sequence>
<dbReference type="Pfam" id="PF03235">
    <property type="entry name" value="GmrSD_N"/>
    <property type="match status" value="1"/>
</dbReference>
<evidence type="ECO:0000313" key="2">
    <source>
        <dbReference type="EMBL" id="ERJ22451.1"/>
    </source>
</evidence>
<evidence type="ECO:0000259" key="1">
    <source>
        <dbReference type="Pfam" id="PF03235"/>
    </source>
</evidence>